<evidence type="ECO:0000256" key="9">
    <source>
        <dbReference type="ARBA" id="ARBA00023180"/>
    </source>
</evidence>
<evidence type="ECO:0000256" key="1">
    <source>
        <dbReference type="ARBA" id="ARBA00004239"/>
    </source>
</evidence>
<dbReference type="GO" id="GO:0005576">
    <property type="term" value="C:extracellular region"/>
    <property type="evidence" value="ECO:0007669"/>
    <property type="project" value="UniProtKB-SubCell"/>
</dbReference>
<evidence type="ECO:0000256" key="6">
    <source>
        <dbReference type="ARBA" id="ARBA00022750"/>
    </source>
</evidence>
<sequence>MQHNRRPISIGCLNQIPAKFIVGRFVGTMGGKLGVIVLVFFFLGLTWSCDARNPILVEPSESGGQVCELCVKYATLAIEYLRDDDNQKALVEALHVSCSQIPPLQKECLSMVDHYTQLFFAQVSVIRSDQICTRLSLCQTVKGALAASQGNCEACRETVSELATQLKDPETKLKIIRLLLNECKSLNNYQDKCKKMVFEYGPVMLVNLDKFLAKNDVCTLLHVCPAPSPFTTHLLPFLETTLADS</sequence>
<keyword evidence="2" id="KW-0964">Secreted</keyword>
<dbReference type="FunFam" id="1.10.225.10:FF:000008">
    <property type="entry name" value="Pulmonary surfactant-associated protein B"/>
    <property type="match status" value="1"/>
</dbReference>
<feature type="transmembrane region" description="Helical" evidence="13">
    <location>
        <begin position="21"/>
        <end position="47"/>
    </location>
</feature>
<feature type="domain" description="Saposin B-type" evidence="14">
    <location>
        <begin position="148"/>
        <end position="228"/>
    </location>
</feature>
<keyword evidence="7" id="KW-0865">Zymogen</keyword>
<keyword evidence="4" id="KW-0732">Signal</keyword>
<evidence type="ECO:0000256" key="11">
    <source>
        <dbReference type="ARBA" id="ARBA00041094"/>
    </source>
</evidence>
<dbReference type="InterPro" id="IPR051428">
    <property type="entry name" value="Sphingo_Act-Surfact_Prot"/>
</dbReference>
<keyword evidence="8" id="KW-1015">Disulfide bond</keyword>
<comment type="function">
    <text evidence="10">Pulmonary surfactant-associated proteins promote alveolar stability by lowering the surface tension at the air-liquid interface in the peripheral air spaces. SP-B increases the collapse pressure of palmitic acid to nearly 70 millinewtons per meter.</text>
</comment>
<evidence type="ECO:0000256" key="8">
    <source>
        <dbReference type="ARBA" id="ARBA00023157"/>
    </source>
</evidence>
<dbReference type="OrthoDB" id="69496at2759"/>
<name>A0A6D2J7X4_9BRAS</name>
<dbReference type="GO" id="GO:0004190">
    <property type="term" value="F:aspartic-type endopeptidase activity"/>
    <property type="evidence" value="ECO:0007669"/>
    <property type="project" value="UniProtKB-KW"/>
</dbReference>
<dbReference type="Gene3D" id="1.10.225.10">
    <property type="entry name" value="Saposin-like"/>
    <property type="match status" value="2"/>
</dbReference>
<dbReference type="PANTHER" id="PTHR11480:SF86">
    <property type="entry name" value="BNACNNG40660D PROTEIN"/>
    <property type="match status" value="1"/>
</dbReference>
<evidence type="ECO:0000313" key="15">
    <source>
        <dbReference type="EMBL" id="CAA7033371.1"/>
    </source>
</evidence>
<dbReference type="SMART" id="SM00741">
    <property type="entry name" value="SapB"/>
    <property type="match status" value="2"/>
</dbReference>
<dbReference type="Pfam" id="PF03489">
    <property type="entry name" value="SapB_2"/>
    <property type="match status" value="1"/>
</dbReference>
<gene>
    <name evidence="15" type="ORF">MERR_LOCUS20606</name>
</gene>
<keyword evidence="6" id="KW-0378">Hydrolase</keyword>
<comment type="caution">
    <text evidence="15">The sequence shown here is derived from an EMBL/GenBank/DDBJ whole genome shotgun (WGS) entry which is preliminary data.</text>
</comment>
<dbReference type="PROSITE" id="PS50015">
    <property type="entry name" value="SAP_B"/>
    <property type="match status" value="2"/>
</dbReference>
<keyword evidence="13" id="KW-0472">Membrane</keyword>
<dbReference type="InterPro" id="IPR011001">
    <property type="entry name" value="Saposin-like"/>
</dbReference>
<protein>
    <recommendedName>
        <fullName evidence="11">Pulmonary surfactant-associated protein B</fullName>
    </recommendedName>
    <alternativeName>
        <fullName evidence="12">Pulmonary surfactant-associated proteolipid SPL(Phe)</fullName>
    </alternativeName>
</protein>
<feature type="domain" description="Saposin B-type" evidence="14">
    <location>
        <begin position="63"/>
        <end position="142"/>
    </location>
</feature>
<keyword evidence="6" id="KW-0064">Aspartyl protease</keyword>
<keyword evidence="13" id="KW-1133">Transmembrane helix</keyword>
<keyword evidence="5" id="KW-0677">Repeat</keyword>
<evidence type="ECO:0000256" key="5">
    <source>
        <dbReference type="ARBA" id="ARBA00022737"/>
    </source>
</evidence>
<dbReference type="Pfam" id="PF05184">
    <property type="entry name" value="SapB_1"/>
    <property type="match status" value="1"/>
</dbReference>
<proteinExistence type="predicted"/>
<evidence type="ECO:0000256" key="4">
    <source>
        <dbReference type="ARBA" id="ARBA00022729"/>
    </source>
</evidence>
<dbReference type="GO" id="GO:0006508">
    <property type="term" value="P:proteolysis"/>
    <property type="evidence" value="ECO:0007669"/>
    <property type="project" value="UniProtKB-KW"/>
</dbReference>
<evidence type="ECO:0000256" key="7">
    <source>
        <dbReference type="ARBA" id="ARBA00023145"/>
    </source>
</evidence>
<dbReference type="Proteomes" id="UP000467841">
    <property type="component" value="Unassembled WGS sequence"/>
</dbReference>
<evidence type="ECO:0000256" key="10">
    <source>
        <dbReference type="ARBA" id="ARBA00037221"/>
    </source>
</evidence>
<dbReference type="PANTHER" id="PTHR11480">
    <property type="entry name" value="SAPOSIN-RELATED"/>
    <property type="match status" value="1"/>
</dbReference>
<keyword evidence="3" id="KW-0645">Protease</keyword>
<accession>A0A6D2J7X4</accession>
<keyword evidence="16" id="KW-1185">Reference proteome</keyword>
<dbReference type="InterPro" id="IPR008139">
    <property type="entry name" value="SaposinB_dom"/>
</dbReference>
<dbReference type="InterPro" id="IPR007856">
    <property type="entry name" value="SapB_1"/>
</dbReference>
<dbReference type="AlphaFoldDB" id="A0A6D2J7X4"/>
<comment type="subcellular location">
    <subcellularLocation>
        <location evidence="1">Secreted</location>
        <location evidence="1">Extracellular space</location>
    </subcellularLocation>
</comment>
<dbReference type="SUPFAM" id="SSF47862">
    <property type="entry name" value="Saposin"/>
    <property type="match status" value="2"/>
</dbReference>
<evidence type="ECO:0000256" key="3">
    <source>
        <dbReference type="ARBA" id="ARBA00022670"/>
    </source>
</evidence>
<dbReference type="EMBL" id="CACVBM020001130">
    <property type="protein sequence ID" value="CAA7033371.1"/>
    <property type="molecule type" value="Genomic_DNA"/>
</dbReference>
<evidence type="ECO:0000313" key="16">
    <source>
        <dbReference type="Proteomes" id="UP000467841"/>
    </source>
</evidence>
<dbReference type="GO" id="GO:0006629">
    <property type="term" value="P:lipid metabolic process"/>
    <property type="evidence" value="ECO:0007669"/>
    <property type="project" value="InterPro"/>
</dbReference>
<keyword evidence="9" id="KW-0325">Glycoprotein</keyword>
<reference evidence="15" key="1">
    <citation type="submission" date="2020-01" db="EMBL/GenBank/DDBJ databases">
        <authorList>
            <person name="Mishra B."/>
        </authorList>
    </citation>
    <scope>NUCLEOTIDE SEQUENCE [LARGE SCALE GENOMIC DNA]</scope>
</reference>
<dbReference type="InterPro" id="IPR008138">
    <property type="entry name" value="SapB_2"/>
</dbReference>
<evidence type="ECO:0000259" key="14">
    <source>
        <dbReference type="PROSITE" id="PS50015"/>
    </source>
</evidence>
<evidence type="ECO:0000256" key="12">
    <source>
        <dbReference type="ARBA" id="ARBA00041785"/>
    </source>
</evidence>
<keyword evidence="13" id="KW-0812">Transmembrane</keyword>
<evidence type="ECO:0000256" key="2">
    <source>
        <dbReference type="ARBA" id="ARBA00022525"/>
    </source>
</evidence>
<evidence type="ECO:0000256" key="13">
    <source>
        <dbReference type="SAM" id="Phobius"/>
    </source>
</evidence>
<organism evidence="15 16">
    <name type="scientific">Microthlaspi erraticum</name>
    <dbReference type="NCBI Taxonomy" id="1685480"/>
    <lineage>
        <taxon>Eukaryota</taxon>
        <taxon>Viridiplantae</taxon>
        <taxon>Streptophyta</taxon>
        <taxon>Embryophyta</taxon>
        <taxon>Tracheophyta</taxon>
        <taxon>Spermatophyta</taxon>
        <taxon>Magnoliopsida</taxon>
        <taxon>eudicotyledons</taxon>
        <taxon>Gunneridae</taxon>
        <taxon>Pentapetalae</taxon>
        <taxon>rosids</taxon>
        <taxon>malvids</taxon>
        <taxon>Brassicales</taxon>
        <taxon>Brassicaceae</taxon>
        <taxon>Coluteocarpeae</taxon>
        <taxon>Microthlaspi</taxon>
    </lineage>
</organism>